<dbReference type="InterPro" id="IPR005064">
    <property type="entry name" value="BUG"/>
</dbReference>
<dbReference type="CDD" id="cd13578">
    <property type="entry name" value="PBP2_Bug27"/>
    <property type="match status" value="1"/>
</dbReference>
<dbReference type="PANTHER" id="PTHR42928">
    <property type="entry name" value="TRICARBOXYLATE-BINDING PROTEIN"/>
    <property type="match status" value="1"/>
</dbReference>
<dbReference type="OrthoDB" id="8970294at2"/>
<dbReference type="InterPro" id="IPR042100">
    <property type="entry name" value="Bug_dom1"/>
</dbReference>
<evidence type="ECO:0000256" key="2">
    <source>
        <dbReference type="SAM" id="SignalP"/>
    </source>
</evidence>
<dbReference type="Gene3D" id="3.40.190.150">
    <property type="entry name" value="Bordetella uptake gene, domain 1"/>
    <property type="match status" value="1"/>
</dbReference>
<name>A0A261VCT7_9BORD</name>
<reference evidence="4" key="1">
    <citation type="submission" date="2017-05" db="EMBL/GenBank/DDBJ databases">
        <title>Complete and WGS of Bordetella genogroups.</title>
        <authorList>
            <person name="Spilker T."/>
            <person name="Lipuma J."/>
        </authorList>
    </citation>
    <scope>NUCLEOTIDE SEQUENCE [LARGE SCALE GENOMIC DNA]</scope>
    <source>
        <strain evidence="4">AU6712</strain>
    </source>
</reference>
<dbReference type="Gene3D" id="3.40.190.10">
    <property type="entry name" value="Periplasmic binding protein-like II"/>
    <property type="match status" value="1"/>
</dbReference>
<evidence type="ECO:0008006" key="5">
    <source>
        <dbReference type="Google" id="ProtNLM"/>
    </source>
</evidence>
<dbReference type="RefSeq" id="WP_094815546.1">
    <property type="nucleotide sequence ID" value="NZ_NEVU01000003.1"/>
</dbReference>
<evidence type="ECO:0000313" key="4">
    <source>
        <dbReference type="Proteomes" id="UP000216429"/>
    </source>
</evidence>
<gene>
    <name evidence="3" type="ORF">CAL22_17755</name>
</gene>
<dbReference type="Pfam" id="PF03401">
    <property type="entry name" value="TctC"/>
    <property type="match status" value="1"/>
</dbReference>
<dbReference type="PIRSF" id="PIRSF017082">
    <property type="entry name" value="YflP"/>
    <property type="match status" value="1"/>
</dbReference>
<keyword evidence="4" id="KW-1185">Reference proteome</keyword>
<evidence type="ECO:0000313" key="3">
    <source>
        <dbReference type="EMBL" id="OZI71647.1"/>
    </source>
</evidence>
<feature type="signal peptide" evidence="2">
    <location>
        <begin position="1"/>
        <end position="21"/>
    </location>
</feature>
<sequence>MRNWIAGVLLGAAGVVAAAQAAYPERGVKIIVPYPAGQTTDVIARAVGQELSEALGQSFFVDNRGGAGGIIGMEAAKRSEADGYTLLMTASGPVAINPGLYSKLPYNVEKDYEPVALVAMVPLFLVVRADFPANNVRELVDYVKQRPGQLNYGSGGSGLTNHLAMEMFKSQAGLNLTHVPYRGAAAALTGLISGDVAVMFEAGPAIMPHVQAGTLKVLAVGGKEPARAFPKAAPVSASGVPGYEAQAWIVLLAPAGTPRPVVDKLNAATRKALGRADLQAKLAGLGAETVSASPEQTREFIAREISVWGQAVKTSNARVD</sequence>
<dbReference type="AlphaFoldDB" id="A0A261VCT7"/>
<accession>A0A261VCT7</accession>
<dbReference type="SUPFAM" id="SSF53850">
    <property type="entry name" value="Periplasmic binding protein-like II"/>
    <property type="match status" value="1"/>
</dbReference>
<organism evidence="3 4">
    <name type="scientific">Bordetella genomosp. 12</name>
    <dbReference type="NCBI Taxonomy" id="463035"/>
    <lineage>
        <taxon>Bacteria</taxon>
        <taxon>Pseudomonadati</taxon>
        <taxon>Pseudomonadota</taxon>
        <taxon>Betaproteobacteria</taxon>
        <taxon>Burkholderiales</taxon>
        <taxon>Alcaligenaceae</taxon>
        <taxon>Bordetella</taxon>
    </lineage>
</organism>
<keyword evidence="2" id="KW-0732">Signal</keyword>
<proteinExistence type="inferred from homology"/>
<evidence type="ECO:0000256" key="1">
    <source>
        <dbReference type="ARBA" id="ARBA00006987"/>
    </source>
</evidence>
<feature type="chain" id="PRO_5012672712" description="ABC transporter substrate-binding protein" evidence="2">
    <location>
        <begin position="22"/>
        <end position="320"/>
    </location>
</feature>
<comment type="similarity">
    <text evidence="1">Belongs to the UPF0065 (bug) family.</text>
</comment>
<comment type="caution">
    <text evidence="3">The sequence shown here is derived from an EMBL/GenBank/DDBJ whole genome shotgun (WGS) entry which is preliminary data.</text>
</comment>
<dbReference type="EMBL" id="NEVU01000003">
    <property type="protein sequence ID" value="OZI71647.1"/>
    <property type="molecule type" value="Genomic_DNA"/>
</dbReference>
<dbReference type="Proteomes" id="UP000216429">
    <property type="component" value="Unassembled WGS sequence"/>
</dbReference>
<dbReference type="PANTHER" id="PTHR42928:SF5">
    <property type="entry name" value="BLR1237 PROTEIN"/>
    <property type="match status" value="1"/>
</dbReference>
<protein>
    <recommendedName>
        <fullName evidence="5">ABC transporter substrate-binding protein</fullName>
    </recommendedName>
</protein>